<dbReference type="GO" id="GO:0005886">
    <property type="term" value="C:plasma membrane"/>
    <property type="evidence" value="ECO:0007669"/>
    <property type="project" value="UniProtKB-SubCell"/>
</dbReference>
<keyword evidence="9" id="KW-1185">Reference proteome</keyword>
<evidence type="ECO:0000256" key="6">
    <source>
        <dbReference type="RuleBase" id="RU363126"/>
    </source>
</evidence>
<keyword evidence="2 6" id="KW-0812">Transmembrane</keyword>
<evidence type="ECO:0000256" key="2">
    <source>
        <dbReference type="ARBA" id="ARBA00022692"/>
    </source>
</evidence>
<dbReference type="GO" id="GO:0034707">
    <property type="term" value="C:chloride channel complex"/>
    <property type="evidence" value="ECO:0007669"/>
    <property type="project" value="UniProtKB-KW"/>
</dbReference>
<comment type="caution">
    <text evidence="8">The sequence shown here is derived from an EMBL/GenBank/DDBJ whole genome shotgun (WGS) entry which is preliminary data.</text>
</comment>
<keyword evidence="6" id="KW-1003">Cell membrane</keyword>
<dbReference type="PANTHER" id="PTHR10736">
    <property type="entry name" value="BESTROPHIN"/>
    <property type="match status" value="1"/>
</dbReference>
<keyword evidence="6" id="KW-0869">Chloride channel</keyword>
<dbReference type="OrthoDB" id="201595at2759"/>
<dbReference type="Proteomes" id="UP000283509">
    <property type="component" value="Unassembled WGS sequence"/>
</dbReference>
<feature type="transmembrane region" description="Helical" evidence="6">
    <location>
        <begin position="105"/>
        <end position="126"/>
    </location>
</feature>
<reference evidence="8 9" key="1">
    <citation type="submission" date="2018-04" db="EMBL/GenBank/DDBJ databases">
        <authorList>
            <person name="Zhang X."/>
            <person name="Yuan J."/>
            <person name="Li F."/>
            <person name="Xiang J."/>
        </authorList>
    </citation>
    <scope>NUCLEOTIDE SEQUENCE [LARGE SCALE GENOMIC DNA]</scope>
    <source>
        <tissue evidence="8">Muscle</tissue>
    </source>
</reference>
<dbReference type="EMBL" id="QCYY01000796">
    <property type="protein sequence ID" value="ROT82617.1"/>
    <property type="molecule type" value="Genomic_DNA"/>
</dbReference>
<feature type="region of interest" description="Disordered" evidence="7">
    <location>
        <begin position="224"/>
        <end position="328"/>
    </location>
</feature>
<keyword evidence="4 6" id="KW-0472">Membrane</keyword>
<dbReference type="STRING" id="6689.A0A3R7SZ59"/>
<accession>A0A3R7SZ59</accession>
<protein>
    <recommendedName>
        <fullName evidence="6">Bestrophin homolog</fullName>
    </recommendedName>
</protein>
<evidence type="ECO:0000256" key="1">
    <source>
        <dbReference type="ARBA" id="ARBA00004370"/>
    </source>
</evidence>
<keyword evidence="3 6" id="KW-1133">Transmembrane helix</keyword>
<evidence type="ECO:0000313" key="9">
    <source>
        <dbReference type="Proteomes" id="UP000283509"/>
    </source>
</evidence>
<dbReference type="InterPro" id="IPR021134">
    <property type="entry name" value="Bestrophin-like"/>
</dbReference>
<keyword evidence="6" id="KW-0813">Transport</keyword>
<feature type="transmembrane region" description="Helical" evidence="6">
    <location>
        <begin position="146"/>
        <end position="163"/>
    </location>
</feature>
<proteinExistence type="inferred from homology"/>
<evidence type="ECO:0000256" key="3">
    <source>
        <dbReference type="ARBA" id="ARBA00022989"/>
    </source>
</evidence>
<dbReference type="AlphaFoldDB" id="A0A3R7SZ59"/>
<sequence length="464" mass="52083">MLRYVNLNCALIFAKISPKVKKKFPSYKDLKEFGYMTSNEMRILEAQGSKSRVPVVFLPLLWACKLVERARAAGYIKDDFGVKLLLEELGSLRNKSGMLLRWTEISIPLVYTQVVTMAVYSFFFFSVLGRQFLDPAQNYNNRTIDFFVPVFTLLQFFFYMGWLKVAESLVNPFGEDDDDFEMDKILDRHLEMSYLLGNITTLEDPTDQEDMCWDKTFSQHLDDGDLGLFSTPTRPPRPSFAKKEQLIKKASSGSQTDVPSRQQNILSRQHLTLDIQPESPKSGTSSQQRGRRLSRGQPIIKEDLLSDEGEDAASEGLAHTPTSQNTNPFDFMWEELDASPTSDILCPSRPVKQSSSLPPGFDNRPPPRTPETASDPKTEAQGHINRGFEPTNPRTPPTTFRNHVEGVTNPRYSPEVPSTYPPEGPATDAHLQAGAQRLHAPGGGHIGALRKVPSSPSSLAQRQK</sequence>
<gene>
    <name evidence="8" type="ORF">C7M84_024211</name>
</gene>
<keyword evidence="6" id="KW-0868">Chloride</keyword>
<name>A0A3R7SZ59_PENVA</name>
<reference evidence="8 9" key="2">
    <citation type="submission" date="2019-01" db="EMBL/GenBank/DDBJ databases">
        <title>The decoding of complex shrimp genome reveals the adaptation for benthos swimmer, frequently molting mechanism and breeding impact on genome.</title>
        <authorList>
            <person name="Sun Y."/>
            <person name="Gao Y."/>
            <person name="Yu Y."/>
        </authorList>
    </citation>
    <scope>NUCLEOTIDE SEQUENCE [LARGE SCALE GENOMIC DNA]</scope>
    <source>
        <tissue evidence="8">Muscle</tissue>
    </source>
</reference>
<feature type="compositionally biased region" description="Polar residues" evidence="7">
    <location>
        <begin position="454"/>
        <end position="464"/>
    </location>
</feature>
<dbReference type="Pfam" id="PF01062">
    <property type="entry name" value="Bestrophin"/>
    <property type="match status" value="1"/>
</dbReference>
<evidence type="ECO:0000313" key="8">
    <source>
        <dbReference type="EMBL" id="ROT82617.1"/>
    </source>
</evidence>
<feature type="region of interest" description="Disordered" evidence="7">
    <location>
        <begin position="340"/>
        <end position="464"/>
    </location>
</feature>
<organism evidence="8 9">
    <name type="scientific">Penaeus vannamei</name>
    <name type="common">Whiteleg shrimp</name>
    <name type="synonym">Litopenaeus vannamei</name>
    <dbReference type="NCBI Taxonomy" id="6689"/>
    <lineage>
        <taxon>Eukaryota</taxon>
        <taxon>Metazoa</taxon>
        <taxon>Ecdysozoa</taxon>
        <taxon>Arthropoda</taxon>
        <taxon>Crustacea</taxon>
        <taxon>Multicrustacea</taxon>
        <taxon>Malacostraca</taxon>
        <taxon>Eumalacostraca</taxon>
        <taxon>Eucarida</taxon>
        <taxon>Decapoda</taxon>
        <taxon>Dendrobranchiata</taxon>
        <taxon>Penaeoidea</taxon>
        <taxon>Penaeidae</taxon>
        <taxon>Penaeus</taxon>
    </lineage>
</organism>
<comment type="similarity">
    <text evidence="5 6">Belongs to the anion channel-forming bestrophin (TC 1.A.46) family. Calcium-sensitive chloride channel subfamily.</text>
</comment>
<comment type="function">
    <text evidence="6">Forms chloride channels.</text>
</comment>
<keyword evidence="6" id="KW-0407">Ion channel</keyword>
<dbReference type="InterPro" id="IPR000615">
    <property type="entry name" value="Bestrophin"/>
</dbReference>
<feature type="compositionally biased region" description="Polar residues" evidence="7">
    <location>
        <begin position="251"/>
        <end position="270"/>
    </location>
</feature>
<evidence type="ECO:0000256" key="7">
    <source>
        <dbReference type="SAM" id="MobiDB-lite"/>
    </source>
</evidence>
<comment type="subcellular location">
    <subcellularLocation>
        <location evidence="6">Cell membrane</location>
        <topology evidence="6">Multi-pass membrane protein</topology>
    </subcellularLocation>
    <subcellularLocation>
        <location evidence="1">Membrane</location>
    </subcellularLocation>
</comment>
<evidence type="ECO:0000256" key="5">
    <source>
        <dbReference type="ARBA" id="ARBA00034769"/>
    </source>
</evidence>
<dbReference type="GO" id="GO:0005254">
    <property type="term" value="F:chloride channel activity"/>
    <property type="evidence" value="ECO:0007669"/>
    <property type="project" value="UniProtKB-KW"/>
</dbReference>
<dbReference type="PANTHER" id="PTHR10736:SF65">
    <property type="entry name" value="BESTROPHIN 1, ISOFORM C-RELATED"/>
    <property type="match status" value="1"/>
</dbReference>
<keyword evidence="6" id="KW-0406">Ion transport</keyword>
<evidence type="ECO:0000256" key="4">
    <source>
        <dbReference type="ARBA" id="ARBA00023136"/>
    </source>
</evidence>